<dbReference type="KEGG" id="cgr:2888175"/>
<reference evidence="2 3" key="1">
    <citation type="journal article" date="2004" name="Nature">
        <title>Genome evolution in yeasts.</title>
        <authorList>
            <consortium name="Genolevures"/>
            <person name="Dujon B."/>
            <person name="Sherman D."/>
            <person name="Fischer G."/>
            <person name="Durrens P."/>
            <person name="Casaregola S."/>
            <person name="Lafontaine I."/>
            <person name="de Montigny J."/>
            <person name="Marck C."/>
            <person name="Neuveglise C."/>
            <person name="Talla E."/>
            <person name="Goffard N."/>
            <person name="Frangeul L."/>
            <person name="Aigle M."/>
            <person name="Anthouard V."/>
            <person name="Babour A."/>
            <person name="Barbe V."/>
            <person name="Barnay S."/>
            <person name="Blanchin S."/>
            <person name="Beckerich J.M."/>
            <person name="Beyne E."/>
            <person name="Bleykasten C."/>
            <person name="Boisrame A."/>
            <person name="Boyer J."/>
            <person name="Cattolico L."/>
            <person name="Confanioleri F."/>
            <person name="de Daruvar A."/>
            <person name="Despons L."/>
            <person name="Fabre E."/>
            <person name="Fairhead C."/>
            <person name="Ferry-Dumazet H."/>
            <person name="Groppi A."/>
            <person name="Hantraye F."/>
            <person name="Hennequin C."/>
            <person name="Jauniaux N."/>
            <person name="Joyet P."/>
            <person name="Kachouri R."/>
            <person name="Kerrest A."/>
            <person name="Koszul R."/>
            <person name="Lemaire M."/>
            <person name="Lesur I."/>
            <person name="Ma L."/>
            <person name="Muller H."/>
            <person name="Nicaud J.M."/>
            <person name="Nikolski M."/>
            <person name="Oztas S."/>
            <person name="Ozier-Kalogeropoulos O."/>
            <person name="Pellenz S."/>
            <person name="Potier S."/>
            <person name="Richard G.F."/>
            <person name="Straub M.L."/>
            <person name="Suleau A."/>
            <person name="Swennene D."/>
            <person name="Tekaia F."/>
            <person name="Wesolowski-Louvel M."/>
            <person name="Westhof E."/>
            <person name="Wirth B."/>
            <person name="Zeniou-Meyer M."/>
            <person name="Zivanovic I."/>
            <person name="Bolotin-Fukuhara M."/>
            <person name="Thierry A."/>
            <person name="Bouchier C."/>
            <person name="Caudron B."/>
            <person name="Scarpelli C."/>
            <person name="Gaillardin C."/>
            <person name="Weissenbach J."/>
            <person name="Wincker P."/>
            <person name="Souciet J.L."/>
        </authorList>
    </citation>
    <scope>NUCLEOTIDE SEQUENCE [LARGE SCALE GENOMIC DNA]</scope>
    <source>
        <strain evidence="3">ATCC 2001 / BCRC 20586 / JCM 3761 / NBRC 0622 / NRRL Y-65 / CBS 138</strain>
    </source>
</reference>
<dbReference type="VEuPathDB" id="FungiDB:CAGL0G06446g"/>
<evidence type="ECO:0000313" key="3">
    <source>
        <dbReference type="Proteomes" id="UP000002428"/>
    </source>
</evidence>
<organism evidence="2 3">
    <name type="scientific">Candida glabrata (strain ATCC 2001 / BCRC 20586 / JCM 3761 / NBRC 0622 / NRRL Y-65 / CBS 138)</name>
    <name type="common">Yeast</name>
    <name type="synonym">Nakaseomyces glabratus</name>
    <dbReference type="NCBI Taxonomy" id="284593"/>
    <lineage>
        <taxon>Eukaryota</taxon>
        <taxon>Fungi</taxon>
        <taxon>Dikarya</taxon>
        <taxon>Ascomycota</taxon>
        <taxon>Saccharomycotina</taxon>
        <taxon>Saccharomycetes</taxon>
        <taxon>Saccharomycetales</taxon>
        <taxon>Saccharomycetaceae</taxon>
        <taxon>Nakaseomyces</taxon>
    </lineage>
</organism>
<dbReference type="HOGENOM" id="CLU_2196609_0_0_1"/>
<dbReference type="AlphaFoldDB" id="Q6FT02"/>
<proteinExistence type="predicted"/>
<dbReference type="InParanoid" id="Q6FT02"/>
<gene>
    <name evidence="1 2" type="ordered locus">CAGL0G06446g</name>
</gene>
<dbReference type="RefSeq" id="XP_446642.1">
    <property type="nucleotide sequence ID" value="XM_446642.1"/>
</dbReference>
<name>Q6FT02_CANGA</name>
<protein>
    <submittedName>
        <fullName evidence="2">Uncharacterized protein</fullName>
    </submittedName>
</protein>
<accession>Q6FT02</accession>
<evidence type="ECO:0000313" key="1">
    <source>
        <dbReference type="CGD" id="CAL0137523"/>
    </source>
</evidence>
<dbReference type="CGD" id="CAL0137523">
    <property type="gene designation" value="CAGL0G06446g"/>
</dbReference>
<sequence>MLILTTTWNHIARQDSCNHLSNRCMKCVISFYTLEDMLAIVNILDYTWYANAGVLRYAYQRTDSDVKPRLDSLYHPSPPHFGLEDKHTNIQTYKQHLSYTPPPRHQTR</sequence>
<dbReference type="Proteomes" id="UP000002428">
    <property type="component" value="Chromosome G"/>
</dbReference>
<keyword evidence="3" id="KW-1185">Reference proteome</keyword>
<evidence type="ECO:0000313" key="2">
    <source>
        <dbReference type="EMBL" id="CAG59569.1"/>
    </source>
</evidence>
<dbReference type="EMBL" id="CR380953">
    <property type="protein sequence ID" value="CAG59569.1"/>
    <property type="molecule type" value="Genomic_DNA"/>
</dbReference>